<evidence type="ECO:0000313" key="4">
    <source>
        <dbReference type="WBParaSite" id="PTRK_0001109200.1"/>
    </source>
</evidence>
<dbReference type="GO" id="GO:0043252">
    <property type="term" value="P:sodium-independent organic anion transport"/>
    <property type="evidence" value="ECO:0007669"/>
    <property type="project" value="TreeGrafter"/>
</dbReference>
<feature type="transmembrane region" description="Helical" evidence="2">
    <location>
        <begin position="377"/>
        <end position="399"/>
    </location>
</feature>
<dbReference type="Proteomes" id="UP000038045">
    <property type="component" value="Unplaced"/>
</dbReference>
<evidence type="ECO:0000256" key="1">
    <source>
        <dbReference type="ARBA" id="ARBA00023157"/>
    </source>
</evidence>
<dbReference type="Pfam" id="PF03137">
    <property type="entry name" value="OATP"/>
    <property type="match status" value="1"/>
</dbReference>
<dbReference type="Pfam" id="PF06342">
    <property type="entry name" value="DUF1057"/>
    <property type="match status" value="1"/>
</dbReference>
<feature type="transmembrane region" description="Helical" evidence="2">
    <location>
        <begin position="346"/>
        <end position="365"/>
    </location>
</feature>
<feature type="transmembrane region" description="Helical" evidence="2">
    <location>
        <begin position="972"/>
        <end position="994"/>
    </location>
</feature>
<dbReference type="InterPro" id="IPR004156">
    <property type="entry name" value="OATP"/>
</dbReference>
<keyword evidence="2" id="KW-0812">Transmembrane</keyword>
<dbReference type="STRING" id="131310.A0A0N4ZRF6"/>
<reference evidence="4" key="1">
    <citation type="submission" date="2017-02" db="UniProtKB">
        <authorList>
            <consortium name="WormBaseParasite"/>
        </authorList>
    </citation>
    <scope>IDENTIFICATION</scope>
</reference>
<name>A0A0N4ZRF6_PARTI</name>
<dbReference type="InterPro" id="IPR029058">
    <property type="entry name" value="AB_hydrolase_fold"/>
</dbReference>
<dbReference type="InterPro" id="IPR036259">
    <property type="entry name" value="MFS_trans_sf"/>
</dbReference>
<sequence length="1076" mass="121102">MASGDNLTKVPVVIRNKNGAIQINAEIQDTHPLGSSKGNVVLISGCPGSHKDFKDIIGHLKKLGIRCIAINFPGMGHTPHHDFFTHTNNERLQYIKAILKNINATRNFVFVGHSRGSECALKLATLLAPCTVGTVLINPIPILPYYRLRNESWLYKIIGFFWKFHNTFQFICSKIILTFYNWYYSTNINDSNIVGNYYQCMSSINLRDQLPFIDKFNSQETKMLLAYSGKDEYIETNLSKDLVSRFELNSEMVIDGETPEDLTNFRLLTYYQNGMKKIGCFFKEGNHFLQKHKADFIASAILCMLDINTGRSGVFVTVYFVEAIAGFYITTNIVNIERQFQIPSKISGTMVSASDFGYIPSVIFVSYMGSKGNRAKWIGGGCMLIGLANLMIAYSHFLFPSENVNLTSQVIEFNMEKDLRRLNLKNLDIKDILKFIPPLIDNGKTINSFVNVSIVNQSVENYSFVYDKTIDESVLNEKTGEEKMIMTENIINSFSKCIDKNIKNNIYCDGFYSFLKKYNPVTPNQLSDFRQLVHSSYAFCDAPINNLRTITKEIKCKQNFSAIGPTILIFSGLFILGIGRTVPFSLGLPLMDDNVKKKNLPVYFAIMFLIRVLGPSLAFALGSKLNQYYYQSEIPPGMGVRDPMWIGRWWLGFVIIGIALLIPSIVMFFFPHSKNESDDGNEMELEKLNIKGETKKIENKPKLHLFDKHLNKEEQGPESIKEKIDDFKQAILTCFKMPVFISATLGRCIDVFAFKGFFIFMNKYLEIQYDIPQYLTNRYIGIIFVVGFAVGAILGSVVMKLGKLEGRKAAAWVGTCSAIAACLTFMNTMTGCESVITKLSEAGSLNNFNFTNECINSCVCESVPLYPVCDEFGKPFYSPCHAGCKPFYNSTGFLEIGRHVNGSDIVFEGCSCTFSESTRVSRDFCKNDECNLNLKYYFFNMGVGGFFGGLGVVPAVLICLRSVPSQHRSIALGFQGFVVSLFATLPSSPAWGALIDKFCRMWNTTCDGRGSCIFFDTHGLRFYLHTVYGCIRILSLVSDILVFIYAKNLKLSEGLDEAEIEEEENTEAVIAVTNDI</sequence>
<accession>A0A0N4ZRF6</accession>
<dbReference type="Gene3D" id="3.40.50.1820">
    <property type="entry name" value="alpha/beta hydrolase"/>
    <property type="match status" value="1"/>
</dbReference>
<feature type="transmembrane region" description="Helical" evidence="2">
    <location>
        <begin position="602"/>
        <end position="622"/>
    </location>
</feature>
<dbReference type="GO" id="GO:0015347">
    <property type="term" value="F:sodium-independent organic anion transmembrane transporter activity"/>
    <property type="evidence" value="ECO:0007669"/>
    <property type="project" value="TreeGrafter"/>
</dbReference>
<feature type="transmembrane region" description="Helical" evidence="2">
    <location>
        <begin position="779"/>
        <end position="798"/>
    </location>
</feature>
<dbReference type="ESTHER" id="parti-a0a0n4zrf6">
    <property type="family name" value="Duf_1057"/>
</dbReference>
<evidence type="ECO:0000313" key="3">
    <source>
        <dbReference type="Proteomes" id="UP000038045"/>
    </source>
</evidence>
<proteinExistence type="predicted"/>
<dbReference type="PANTHER" id="PTHR11388:SF150">
    <property type="entry name" value="SOLUTE CARRIER ORGANIC ANION TRANSPORTER FAMILY MEMBER"/>
    <property type="match status" value="1"/>
</dbReference>
<dbReference type="InterPro" id="IPR010463">
    <property type="entry name" value="DUF1057"/>
</dbReference>
<dbReference type="PANTHER" id="PTHR11388">
    <property type="entry name" value="ORGANIC ANION TRANSPORTER"/>
    <property type="match status" value="1"/>
</dbReference>
<keyword evidence="1" id="KW-1015">Disulfide bond</keyword>
<dbReference type="NCBIfam" id="TIGR00805">
    <property type="entry name" value="oat"/>
    <property type="match status" value="1"/>
</dbReference>
<feature type="transmembrane region" description="Helical" evidence="2">
    <location>
        <begin position="649"/>
        <end position="670"/>
    </location>
</feature>
<keyword evidence="2" id="KW-0472">Membrane</keyword>
<feature type="transmembrane region" description="Helical" evidence="2">
    <location>
        <begin position="313"/>
        <end position="334"/>
    </location>
</feature>
<dbReference type="SUPFAM" id="SSF53474">
    <property type="entry name" value="alpha/beta-Hydrolases"/>
    <property type="match status" value="1"/>
</dbReference>
<feature type="transmembrane region" description="Helical" evidence="2">
    <location>
        <begin position="562"/>
        <end position="582"/>
    </location>
</feature>
<dbReference type="CDD" id="cd17336">
    <property type="entry name" value="MFS_SLCO_OATP"/>
    <property type="match status" value="1"/>
</dbReference>
<evidence type="ECO:0000256" key="2">
    <source>
        <dbReference type="SAM" id="Phobius"/>
    </source>
</evidence>
<dbReference type="Gene3D" id="1.20.1250.20">
    <property type="entry name" value="MFS general substrate transporter like domains"/>
    <property type="match status" value="1"/>
</dbReference>
<keyword evidence="3" id="KW-1185">Reference proteome</keyword>
<feature type="transmembrane region" description="Helical" evidence="2">
    <location>
        <begin position="810"/>
        <end position="829"/>
    </location>
</feature>
<feature type="transmembrane region" description="Helical" evidence="2">
    <location>
        <begin position="1022"/>
        <end position="1046"/>
    </location>
</feature>
<organism evidence="3 4">
    <name type="scientific">Parastrongyloides trichosuri</name>
    <name type="common">Possum-specific nematode worm</name>
    <dbReference type="NCBI Taxonomy" id="131310"/>
    <lineage>
        <taxon>Eukaryota</taxon>
        <taxon>Metazoa</taxon>
        <taxon>Ecdysozoa</taxon>
        <taxon>Nematoda</taxon>
        <taxon>Chromadorea</taxon>
        <taxon>Rhabditida</taxon>
        <taxon>Tylenchina</taxon>
        <taxon>Panagrolaimomorpha</taxon>
        <taxon>Strongyloidoidea</taxon>
        <taxon>Strongyloididae</taxon>
        <taxon>Parastrongyloides</taxon>
    </lineage>
</organism>
<feature type="transmembrane region" description="Helical" evidence="2">
    <location>
        <begin position="936"/>
        <end position="960"/>
    </location>
</feature>
<dbReference type="WBParaSite" id="PTRK_0001109200.1">
    <property type="protein sequence ID" value="PTRK_0001109200.1"/>
    <property type="gene ID" value="PTRK_0001109200"/>
</dbReference>
<dbReference type="SUPFAM" id="SSF103473">
    <property type="entry name" value="MFS general substrate transporter"/>
    <property type="match status" value="1"/>
</dbReference>
<dbReference type="GO" id="GO:0016323">
    <property type="term" value="C:basolateral plasma membrane"/>
    <property type="evidence" value="ECO:0007669"/>
    <property type="project" value="TreeGrafter"/>
</dbReference>
<dbReference type="AlphaFoldDB" id="A0A0N4ZRF6"/>
<keyword evidence="2" id="KW-1133">Transmembrane helix</keyword>
<protein>
    <submittedName>
        <fullName evidence="4">Solute carrier organic anion transporter family member</fullName>
    </submittedName>
</protein>